<keyword evidence="4" id="KW-1003">Cell membrane</keyword>
<dbReference type="Proteomes" id="UP000186406">
    <property type="component" value="Unassembled WGS sequence"/>
</dbReference>
<evidence type="ECO:0000256" key="9">
    <source>
        <dbReference type="ARBA" id="ARBA00025439"/>
    </source>
</evidence>
<evidence type="ECO:0000256" key="3">
    <source>
        <dbReference type="ARBA" id="ARBA00022448"/>
    </source>
</evidence>
<organism evidence="12 13">
    <name type="scientific">Pseudoxanthobacter soli DSM 19599</name>
    <dbReference type="NCBI Taxonomy" id="1123029"/>
    <lineage>
        <taxon>Bacteria</taxon>
        <taxon>Pseudomonadati</taxon>
        <taxon>Pseudomonadota</taxon>
        <taxon>Alphaproteobacteria</taxon>
        <taxon>Hyphomicrobiales</taxon>
        <taxon>Segnochrobactraceae</taxon>
        <taxon>Pseudoxanthobacter</taxon>
    </lineage>
</organism>
<keyword evidence="3" id="KW-0813">Transport</keyword>
<accession>A0A1M7ZM36</accession>
<feature type="transmembrane region" description="Helical" evidence="11">
    <location>
        <begin position="58"/>
        <end position="81"/>
    </location>
</feature>
<dbReference type="EMBL" id="FRXO01000005">
    <property type="protein sequence ID" value="SHO65955.1"/>
    <property type="molecule type" value="Genomic_DNA"/>
</dbReference>
<evidence type="ECO:0000313" key="12">
    <source>
        <dbReference type="EMBL" id="SHO65955.1"/>
    </source>
</evidence>
<evidence type="ECO:0000256" key="7">
    <source>
        <dbReference type="ARBA" id="ARBA00022989"/>
    </source>
</evidence>
<feature type="transmembrane region" description="Helical" evidence="11">
    <location>
        <begin position="101"/>
        <end position="123"/>
    </location>
</feature>
<dbReference type="GO" id="GO:0005886">
    <property type="term" value="C:plasma membrane"/>
    <property type="evidence" value="ECO:0007669"/>
    <property type="project" value="UniProtKB-SubCell"/>
</dbReference>
<dbReference type="STRING" id="1123029.SAMN02745172_02604"/>
<keyword evidence="5" id="KW-0997">Cell inner membrane</keyword>
<feature type="transmembrane region" description="Helical" evidence="11">
    <location>
        <begin position="17"/>
        <end position="38"/>
    </location>
</feature>
<name>A0A1M7ZM36_9HYPH</name>
<dbReference type="PANTHER" id="PTHR32196:SF71">
    <property type="entry name" value="AUTOINDUCER 2 IMPORT SYSTEM PERMEASE PROTEIN LSRD"/>
    <property type="match status" value="1"/>
</dbReference>
<dbReference type="InterPro" id="IPR001851">
    <property type="entry name" value="ABC_transp_permease"/>
</dbReference>
<keyword evidence="6 11" id="KW-0812">Transmembrane</keyword>
<feature type="transmembrane region" description="Helical" evidence="11">
    <location>
        <begin position="226"/>
        <end position="247"/>
    </location>
</feature>
<comment type="subunit">
    <text evidence="2">The complex is composed of two ATP-binding proteins (LsrA), two transmembrane proteins (LsrC and LsrD) and a solute-binding protein (LsrB).</text>
</comment>
<dbReference type="GO" id="GO:0022857">
    <property type="term" value="F:transmembrane transporter activity"/>
    <property type="evidence" value="ECO:0007669"/>
    <property type="project" value="InterPro"/>
</dbReference>
<evidence type="ECO:0000256" key="10">
    <source>
        <dbReference type="ARBA" id="ARBA00039381"/>
    </source>
</evidence>
<evidence type="ECO:0000256" key="1">
    <source>
        <dbReference type="ARBA" id="ARBA00004651"/>
    </source>
</evidence>
<feature type="transmembrane region" description="Helical" evidence="11">
    <location>
        <begin position="279"/>
        <end position="301"/>
    </location>
</feature>
<comment type="function">
    <text evidence="9">Part of the ABC transporter complex LsrABCD involved in autoinducer 2 (AI-2) import. Probably responsible for the translocation of the substrate across the membrane.</text>
</comment>
<evidence type="ECO:0000256" key="5">
    <source>
        <dbReference type="ARBA" id="ARBA00022519"/>
    </source>
</evidence>
<evidence type="ECO:0000256" key="8">
    <source>
        <dbReference type="ARBA" id="ARBA00023136"/>
    </source>
</evidence>
<keyword evidence="7 11" id="KW-1133">Transmembrane helix</keyword>
<gene>
    <name evidence="12" type="ORF">SAMN02745172_02604</name>
</gene>
<keyword evidence="8 11" id="KW-0472">Membrane</keyword>
<keyword evidence="13" id="KW-1185">Reference proteome</keyword>
<evidence type="ECO:0000256" key="4">
    <source>
        <dbReference type="ARBA" id="ARBA00022475"/>
    </source>
</evidence>
<comment type="subcellular location">
    <subcellularLocation>
        <location evidence="1">Cell membrane</location>
        <topology evidence="1">Multi-pass membrane protein</topology>
    </subcellularLocation>
</comment>
<dbReference type="Pfam" id="PF02653">
    <property type="entry name" value="BPD_transp_2"/>
    <property type="match status" value="1"/>
</dbReference>
<dbReference type="CDD" id="cd06579">
    <property type="entry name" value="TM_PBP1_transp_AraH_like"/>
    <property type="match status" value="1"/>
</dbReference>
<evidence type="ECO:0000256" key="6">
    <source>
        <dbReference type="ARBA" id="ARBA00022692"/>
    </source>
</evidence>
<dbReference type="PANTHER" id="PTHR32196">
    <property type="entry name" value="ABC TRANSPORTER PERMEASE PROTEIN YPHD-RELATED-RELATED"/>
    <property type="match status" value="1"/>
</dbReference>
<reference evidence="12 13" key="1">
    <citation type="submission" date="2016-12" db="EMBL/GenBank/DDBJ databases">
        <authorList>
            <person name="Song W.-J."/>
            <person name="Kurnit D.M."/>
        </authorList>
    </citation>
    <scope>NUCLEOTIDE SEQUENCE [LARGE SCALE GENOMIC DNA]</scope>
    <source>
        <strain evidence="12 13">DSM 19599</strain>
    </source>
</reference>
<protein>
    <recommendedName>
        <fullName evidence="10">Autoinducer 2 import system permease protein LsrD</fullName>
    </recommendedName>
</protein>
<evidence type="ECO:0000256" key="2">
    <source>
        <dbReference type="ARBA" id="ARBA00011262"/>
    </source>
</evidence>
<evidence type="ECO:0000313" key="13">
    <source>
        <dbReference type="Proteomes" id="UP000186406"/>
    </source>
</evidence>
<feature type="transmembrane region" description="Helical" evidence="11">
    <location>
        <begin position="130"/>
        <end position="151"/>
    </location>
</feature>
<proteinExistence type="predicted"/>
<dbReference type="AlphaFoldDB" id="A0A1M7ZM36"/>
<sequence length="329" mass="33856">MSAAAASEPGRKSGMNLIRTINIAVIVFVVLYAAIAILQPNYLEPGGIMNFLRRATPLAVLACGQVFVLVSGGFDLSMGALVTLTVIGGSMLTDNDPANTAWAILVLYAIGLCVGLLNGLVVTVLRVPSIIATLGMLLSLNGVAMMWSGGSPRGYLPDNFRFFGRFTFRDVPVVGSFPVTVVVLVAVALVAWWGLQKTVFGKRIFAIGDNPRAAALSGVRVDATRIAAFVISALAAVTGGIILGGFAGVSVDVGSGLELQAIAACVIGGVQLMGGRGSVVGAVAGAFTLFALFTLLNLLGLPQPLKDTAQGVILISAVASGAWRRRRGG</sequence>
<evidence type="ECO:0000256" key="11">
    <source>
        <dbReference type="SAM" id="Phobius"/>
    </source>
</evidence>
<feature type="transmembrane region" description="Helical" evidence="11">
    <location>
        <begin position="171"/>
        <end position="195"/>
    </location>
</feature>